<dbReference type="SMART" id="SM00849">
    <property type="entry name" value="Lactamase_B"/>
    <property type="match status" value="2"/>
</dbReference>
<dbReference type="SUPFAM" id="SSF56281">
    <property type="entry name" value="Metallo-hydrolase/oxidoreductase"/>
    <property type="match status" value="2"/>
</dbReference>
<dbReference type="RefSeq" id="WP_386673458.1">
    <property type="nucleotide sequence ID" value="NZ_JBHLTG010000007.1"/>
</dbReference>
<feature type="domain" description="Metallo-beta-lactamase" evidence="2">
    <location>
        <begin position="46"/>
        <end position="245"/>
    </location>
</feature>
<sequence>MSPGDPPPRAVTRPEDELGPVPVEARSAGQAPIEEVARGVYLVRDTCNVYLIVTDDEVAGTRTAITIDFGAGAVLGHLSRLGIDRITDVLMTHHHRDQGQGLPLAVEHGARIHVPPVEVDLFNRVDELWLGRQLDNDYNVRQDRFSILEPVPVASTVPEYRIAEYGGVRVRPVPTPGHTIGSVTYLLDRDGKRLAFSGDLIYAPGKVWSLAATQWSYTAHEGPAMVVLSCYLLADENPDVLLPSHGRPMRDAAAALGLLGERMQYHVDSRRWYPWDLADRLRNPYVPLTEHLLLNRTSLATGYVLLSDTGEALFIDYGYDVTTGLPPGTERHARRPWLASLPALKELYGVTKITAALPTHYHDDHIAGMPLLREVEGTEIWSPSNVAPVLADPWMHDLPCQWYEPIPSDRVLPVGESFTWNEHTITVHEQPGHTLFAVAYELTVDGVTVVFTGDQQENLGLPGERHEILNYQYRNRFRLGDYVKSARLYRKIAPGLLLSGHWEPREVDAQYLDYLLFAGHDLDEMHEALLPLDELDLGSDGVLLRLTPYRSRVRDGATLTLTGTVKNPHRHPAEAMLRPVLPDGWRTSTAAIRVWLEPGEEREVTFDVVPSGGGSKRYRVTVDLTIGGLLLGQHAEALVNVLHSNGD</sequence>
<comment type="caution">
    <text evidence="3">The sequence shown here is derived from an EMBL/GenBank/DDBJ whole genome shotgun (WGS) entry which is preliminary data.</text>
</comment>
<protein>
    <submittedName>
        <fullName evidence="3">MBL fold metallo-hydrolase</fullName>
    </submittedName>
</protein>
<dbReference type="Gene3D" id="3.60.15.10">
    <property type="entry name" value="Ribonuclease Z/Hydroxyacylglutathione hydrolase-like"/>
    <property type="match status" value="2"/>
</dbReference>
<dbReference type="InterPro" id="IPR050662">
    <property type="entry name" value="Sec-metab_biosynth-thioest"/>
</dbReference>
<accession>A0ABV6RVV9</accession>
<evidence type="ECO:0000259" key="2">
    <source>
        <dbReference type="SMART" id="SM00849"/>
    </source>
</evidence>
<dbReference type="InterPro" id="IPR001279">
    <property type="entry name" value="Metallo-B-lactamas"/>
</dbReference>
<reference evidence="3 4" key="1">
    <citation type="submission" date="2024-09" db="EMBL/GenBank/DDBJ databases">
        <authorList>
            <person name="Sun Q."/>
            <person name="Mori K."/>
        </authorList>
    </citation>
    <scope>NUCLEOTIDE SEQUENCE [LARGE SCALE GENOMIC DNA]</scope>
    <source>
        <strain evidence="3 4">KCTC 23076</strain>
    </source>
</reference>
<feature type="region of interest" description="Disordered" evidence="1">
    <location>
        <begin position="1"/>
        <end position="26"/>
    </location>
</feature>
<dbReference type="Pfam" id="PF10633">
    <property type="entry name" value="NPCBM_assoc"/>
    <property type="match status" value="1"/>
</dbReference>
<dbReference type="InterPro" id="IPR036866">
    <property type="entry name" value="RibonucZ/Hydroxyglut_hydro"/>
</dbReference>
<proteinExistence type="predicted"/>
<name>A0ABV6RVV9_9GAMM</name>
<dbReference type="CDD" id="cd06262">
    <property type="entry name" value="metallo-hydrolase-like_MBL-fold"/>
    <property type="match status" value="2"/>
</dbReference>
<gene>
    <name evidence="3" type="ORF">ACFFGH_25120</name>
</gene>
<dbReference type="EMBL" id="JBHLTG010000007">
    <property type="protein sequence ID" value="MFC0681124.1"/>
    <property type="molecule type" value="Genomic_DNA"/>
</dbReference>
<organism evidence="3 4">
    <name type="scientific">Lysobacter korlensis</name>
    <dbReference type="NCBI Taxonomy" id="553636"/>
    <lineage>
        <taxon>Bacteria</taxon>
        <taxon>Pseudomonadati</taxon>
        <taxon>Pseudomonadota</taxon>
        <taxon>Gammaproteobacteria</taxon>
        <taxon>Lysobacterales</taxon>
        <taxon>Lysobacteraceae</taxon>
        <taxon>Lysobacter</taxon>
    </lineage>
</organism>
<evidence type="ECO:0000313" key="4">
    <source>
        <dbReference type="Proteomes" id="UP001589896"/>
    </source>
</evidence>
<evidence type="ECO:0000256" key="1">
    <source>
        <dbReference type="SAM" id="MobiDB-lite"/>
    </source>
</evidence>
<dbReference type="PANTHER" id="PTHR23131:SF0">
    <property type="entry name" value="ENDORIBONUCLEASE LACTB2"/>
    <property type="match status" value="1"/>
</dbReference>
<keyword evidence="4" id="KW-1185">Reference proteome</keyword>
<dbReference type="Pfam" id="PF00753">
    <property type="entry name" value="Lactamase_B"/>
    <property type="match status" value="2"/>
</dbReference>
<dbReference type="InterPro" id="IPR018905">
    <property type="entry name" value="A-galactase_NEW3"/>
</dbReference>
<dbReference type="Proteomes" id="UP001589896">
    <property type="component" value="Unassembled WGS sequence"/>
</dbReference>
<dbReference type="PANTHER" id="PTHR23131">
    <property type="entry name" value="ENDORIBONUCLEASE LACTB2"/>
    <property type="match status" value="1"/>
</dbReference>
<evidence type="ECO:0000313" key="3">
    <source>
        <dbReference type="EMBL" id="MFC0681124.1"/>
    </source>
</evidence>
<feature type="domain" description="Metallo-beta-lactamase" evidence="2">
    <location>
        <begin position="299"/>
        <end position="501"/>
    </location>
</feature>